<dbReference type="InterPro" id="IPR050796">
    <property type="entry name" value="SCF_F-box_component"/>
</dbReference>
<reference evidence="2 3" key="1">
    <citation type="journal article" date="2014" name="PLoS ONE">
        <title>Global Analysis of Gene Expression Profiles in Physic Nut (Jatropha curcas L.) Seedlings Exposed to Salt Stress.</title>
        <authorList>
            <person name="Zhang L."/>
            <person name="Zhang C."/>
            <person name="Wu P."/>
            <person name="Chen Y."/>
            <person name="Li M."/>
            <person name="Jiang H."/>
            <person name="Wu G."/>
        </authorList>
    </citation>
    <scope>NUCLEOTIDE SEQUENCE [LARGE SCALE GENOMIC DNA]</scope>
    <source>
        <strain evidence="3">cv. GZQX0401</strain>
        <tissue evidence="2">Young leaves</tissue>
    </source>
</reference>
<dbReference type="PROSITE" id="PS50181">
    <property type="entry name" value="FBOX"/>
    <property type="match status" value="1"/>
</dbReference>
<dbReference type="Pfam" id="PF07734">
    <property type="entry name" value="FBA_1"/>
    <property type="match status" value="1"/>
</dbReference>
<dbReference type="PANTHER" id="PTHR31672">
    <property type="entry name" value="BNACNNG10540D PROTEIN"/>
    <property type="match status" value="1"/>
</dbReference>
<evidence type="ECO:0000313" key="3">
    <source>
        <dbReference type="Proteomes" id="UP000027138"/>
    </source>
</evidence>
<gene>
    <name evidence="2" type="ORF">JCGZ_13700</name>
</gene>
<dbReference type="InterPro" id="IPR006527">
    <property type="entry name" value="F-box-assoc_dom_typ1"/>
</dbReference>
<dbReference type="InterPro" id="IPR017451">
    <property type="entry name" value="F-box-assoc_interact_dom"/>
</dbReference>
<dbReference type="OrthoDB" id="591557at2759"/>
<protein>
    <recommendedName>
        <fullName evidence="1">F-box domain-containing protein</fullName>
    </recommendedName>
</protein>
<dbReference type="InterPro" id="IPR036047">
    <property type="entry name" value="F-box-like_dom_sf"/>
</dbReference>
<dbReference type="STRING" id="180498.A0A067KM83"/>
<keyword evidence="3" id="KW-1185">Reference proteome</keyword>
<dbReference type="AlphaFoldDB" id="A0A067KM83"/>
<dbReference type="SUPFAM" id="SSF81383">
    <property type="entry name" value="F-box domain"/>
    <property type="match status" value="1"/>
</dbReference>
<feature type="domain" description="F-box" evidence="1">
    <location>
        <begin position="1"/>
        <end position="45"/>
    </location>
</feature>
<dbReference type="SMART" id="SM00256">
    <property type="entry name" value="FBOX"/>
    <property type="match status" value="1"/>
</dbReference>
<accession>A0A067KM83</accession>
<dbReference type="Proteomes" id="UP000027138">
    <property type="component" value="Unassembled WGS sequence"/>
</dbReference>
<evidence type="ECO:0000259" key="1">
    <source>
        <dbReference type="PROSITE" id="PS50181"/>
    </source>
</evidence>
<dbReference type="EMBL" id="KK914569">
    <property type="protein sequence ID" value="KDP32919.1"/>
    <property type="molecule type" value="Genomic_DNA"/>
</dbReference>
<evidence type="ECO:0000313" key="2">
    <source>
        <dbReference type="EMBL" id="KDP32919.1"/>
    </source>
</evidence>
<proteinExistence type="predicted"/>
<organism evidence="2 3">
    <name type="scientific">Jatropha curcas</name>
    <name type="common">Barbados nut</name>
    <dbReference type="NCBI Taxonomy" id="180498"/>
    <lineage>
        <taxon>Eukaryota</taxon>
        <taxon>Viridiplantae</taxon>
        <taxon>Streptophyta</taxon>
        <taxon>Embryophyta</taxon>
        <taxon>Tracheophyta</taxon>
        <taxon>Spermatophyta</taxon>
        <taxon>Magnoliopsida</taxon>
        <taxon>eudicotyledons</taxon>
        <taxon>Gunneridae</taxon>
        <taxon>Pentapetalae</taxon>
        <taxon>rosids</taxon>
        <taxon>fabids</taxon>
        <taxon>Malpighiales</taxon>
        <taxon>Euphorbiaceae</taxon>
        <taxon>Crotonoideae</taxon>
        <taxon>Jatropheae</taxon>
        <taxon>Jatropha</taxon>
    </lineage>
</organism>
<dbReference type="Pfam" id="PF00646">
    <property type="entry name" value="F-box"/>
    <property type="match status" value="1"/>
</dbReference>
<dbReference type="NCBIfam" id="TIGR01640">
    <property type="entry name" value="F_box_assoc_1"/>
    <property type="match status" value="1"/>
</dbReference>
<name>A0A067KM83_JATCU</name>
<dbReference type="PANTHER" id="PTHR31672:SF13">
    <property type="entry name" value="F-BOX PROTEIN CPR30-LIKE"/>
    <property type="match status" value="1"/>
</dbReference>
<dbReference type="InterPro" id="IPR001810">
    <property type="entry name" value="F-box_dom"/>
</dbReference>
<sequence>MSKIPHDVINDILLQLPVKSLLRFRCLSKPLCSLIDGPDFIHLHLSHSLQTRSNLSLILRDWNLYSFDFDSLDVPGSVPSVETLVHPLHIGGGTEAVGSCNGLVALRNSERDVAFYNLSTRKCKRLPVSEIKPPHRALKTGYVFYGFGYDSSNEDYKLIRMATFSGDDDGCEVFDYDYEVKIYSLKNDSWKRINDLPYYLRFLHKPFYQVLHRRGYGAYACNALHWVMPQWPELGVKNAIISFDFVTETFREVPQPDYGNNRLKSQVDVGVLEGKLCAMCNYQHEYVDLWVMEKYGMKESWNKLFSFMTTKSISAFMFLRPLAYSKDGDKVLLEVNDHKLLWYDLNKRTVRTVRTQDGPKSFGAEMCVGSLVPLDDGVVIEQEKQHQQEEEKRRKTNTKKRDDFLSVGFKLKL</sequence>